<dbReference type="PANTHER" id="PTHR21666:SF285">
    <property type="entry name" value="M23 FAMILY METALLOPEPTIDASE"/>
    <property type="match status" value="1"/>
</dbReference>
<dbReference type="PANTHER" id="PTHR21666">
    <property type="entry name" value="PEPTIDASE-RELATED"/>
    <property type="match status" value="1"/>
</dbReference>
<dbReference type="Pfam" id="PF01551">
    <property type="entry name" value="Peptidase_M23"/>
    <property type="match status" value="1"/>
</dbReference>
<dbReference type="Gene3D" id="2.70.70.10">
    <property type="entry name" value="Glucose Permease (Domain IIA)"/>
    <property type="match status" value="1"/>
</dbReference>
<keyword evidence="4" id="KW-1185">Reference proteome</keyword>
<sequence>MKVPAAEPVAPSPLPTPTPSEAAPTPAATQQIQPHFTLTGPITQGGALLGTAPEGTTFLTFDGESIPVAPDGRFLIAFDRDAGDSATLVARLRDGREIRKELTVSPRAWRIERIDSLRPRSQVSDAWRRRRAGEIEQIVAARAMQTGAEGWRQDFLWPVTGRISGLFGAQRVYGGEPASYHSGIDIARPSGTPVLAPADGVVILAAEQPFSLEGHLLMLDHGMGLNSAFLHLSRIDVKVGEHIRRGQRVGAIGQSGSATGPHLHWSLKWNDARIDPLLIAGPMPAAQ</sequence>
<evidence type="ECO:0000256" key="1">
    <source>
        <dbReference type="SAM" id="MobiDB-lite"/>
    </source>
</evidence>
<gene>
    <name evidence="3" type="ORF">G5C33_17580</name>
</gene>
<dbReference type="CDD" id="cd12797">
    <property type="entry name" value="M23_peptidase"/>
    <property type="match status" value="1"/>
</dbReference>
<evidence type="ECO:0000313" key="3">
    <source>
        <dbReference type="EMBL" id="QIG82016.1"/>
    </source>
</evidence>
<dbReference type="GO" id="GO:0004222">
    <property type="term" value="F:metalloendopeptidase activity"/>
    <property type="evidence" value="ECO:0007669"/>
    <property type="project" value="TreeGrafter"/>
</dbReference>
<dbReference type="FunFam" id="2.70.70.10:FF:000019">
    <property type="entry name" value="M23 family peptidase"/>
    <property type="match status" value="1"/>
</dbReference>
<evidence type="ECO:0000259" key="2">
    <source>
        <dbReference type="Pfam" id="PF01551"/>
    </source>
</evidence>
<reference evidence="3 4" key="1">
    <citation type="submission" date="2020-02" db="EMBL/GenBank/DDBJ databases">
        <authorList>
            <person name="Zheng R.K."/>
            <person name="Sun C.M."/>
        </authorList>
    </citation>
    <scope>NUCLEOTIDE SEQUENCE [LARGE SCALE GENOMIC DNA]</scope>
    <source>
        <strain evidence="4">zrk23</strain>
    </source>
</reference>
<name>A0A6G6YBQ6_9SPHN</name>
<organism evidence="3 4">
    <name type="scientific">Stakelama tenebrarum</name>
    <dbReference type="NCBI Taxonomy" id="2711215"/>
    <lineage>
        <taxon>Bacteria</taxon>
        <taxon>Pseudomonadati</taxon>
        <taxon>Pseudomonadota</taxon>
        <taxon>Alphaproteobacteria</taxon>
        <taxon>Sphingomonadales</taxon>
        <taxon>Sphingomonadaceae</taxon>
        <taxon>Stakelama</taxon>
    </lineage>
</organism>
<feature type="compositionally biased region" description="Low complexity" evidence="1">
    <location>
        <begin position="19"/>
        <end position="29"/>
    </location>
</feature>
<evidence type="ECO:0000313" key="4">
    <source>
        <dbReference type="Proteomes" id="UP000501568"/>
    </source>
</evidence>
<dbReference type="KEGG" id="spzr:G5C33_17580"/>
<dbReference type="InterPro" id="IPR016047">
    <property type="entry name" value="M23ase_b-sheet_dom"/>
</dbReference>
<dbReference type="EMBL" id="CP049109">
    <property type="protein sequence ID" value="QIG82016.1"/>
    <property type="molecule type" value="Genomic_DNA"/>
</dbReference>
<proteinExistence type="predicted"/>
<feature type="domain" description="M23ase beta-sheet core" evidence="2">
    <location>
        <begin position="180"/>
        <end position="276"/>
    </location>
</feature>
<dbReference type="AlphaFoldDB" id="A0A6G6YBQ6"/>
<dbReference type="InterPro" id="IPR050570">
    <property type="entry name" value="Cell_wall_metabolism_enzyme"/>
</dbReference>
<dbReference type="SUPFAM" id="SSF51261">
    <property type="entry name" value="Duplicated hybrid motif"/>
    <property type="match status" value="1"/>
</dbReference>
<dbReference type="Proteomes" id="UP000501568">
    <property type="component" value="Chromosome"/>
</dbReference>
<protein>
    <submittedName>
        <fullName evidence="3">M23 family metallopeptidase</fullName>
    </submittedName>
</protein>
<dbReference type="InterPro" id="IPR011055">
    <property type="entry name" value="Dup_hybrid_motif"/>
</dbReference>
<feature type="region of interest" description="Disordered" evidence="1">
    <location>
        <begin position="1"/>
        <end position="29"/>
    </location>
</feature>
<accession>A0A6G6YBQ6</accession>